<gene>
    <name evidence="2" type="ORF">PVAP13_1NG468219</name>
</gene>
<organism evidence="2 3">
    <name type="scientific">Panicum virgatum</name>
    <name type="common">Blackwell switchgrass</name>
    <dbReference type="NCBI Taxonomy" id="38727"/>
    <lineage>
        <taxon>Eukaryota</taxon>
        <taxon>Viridiplantae</taxon>
        <taxon>Streptophyta</taxon>
        <taxon>Embryophyta</taxon>
        <taxon>Tracheophyta</taxon>
        <taxon>Spermatophyta</taxon>
        <taxon>Magnoliopsida</taxon>
        <taxon>Liliopsida</taxon>
        <taxon>Poales</taxon>
        <taxon>Poaceae</taxon>
        <taxon>PACMAD clade</taxon>
        <taxon>Panicoideae</taxon>
        <taxon>Panicodae</taxon>
        <taxon>Paniceae</taxon>
        <taxon>Panicinae</taxon>
        <taxon>Panicum</taxon>
        <taxon>Panicum sect. Hiantes</taxon>
    </lineage>
</organism>
<evidence type="ECO:0000313" key="2">
    <source>
        <dbReference type="EMBL" id="KAG2653683.1"/>
    </source>
</evidence>
<protein>
    <submittedName>
        <fullName evidence="2">Uncharacterized protein</fullName>
    </submittedName>
</protein>
<feature type="compositionally biased region" description="Low complexity" evidence="1">
    <location>
        <begin position="214"/>
        <end position="224"/>
    </location>
</feature>
<comment type="caution">
    <text evidence="2">The sequence shown here is derived from an EMBL/GenBank/DDBJ whole genome shotgun (WGS) entry which is preliminary data.</text>
</comment>
<evidence type="ECO:0000313" key="3">
    <source>
        <dbReference type="Proteomes" id="UP000823388"/>
    </source>
</evidence>
<dbReference type="AlphaFoldDB" id="A0A8T0X8M1"/>
<keyword evidence="3" id="KW-1185">Reference proteome</keyword>
<dbReference type="Proteomes" id="UP000823388">
    <property type="component" value="Chromosome 1N"/>
</dbReference>
<feature type="non-terminal residue" evidence="2">
    <location>
        <position position="1"/>
    </location>
</feature>
<feature type="compositionally biased region" description="Low complexity" evidence="1">
    <location>
        <begin position="175"/>
        <end position="186"/>
    </location>
</feature>
<feature type="compositionally biased region" description="Basic residues" evidence="1">
    <location>
        <begin position="51"/>
        <end position="71"/>
    </location>
</feature>
<feature type="compositionally biased region" description="Basic and acidic residues" evidence="1">
    <location>
        <begin position="37"/>
        <end position="50"/>
    </location>
</feature>
<feature type="compositionally biased region" description="Low complexity" evidence="1">
    <location>
        <begin position="101"/>
        <end position="118"/>
    </location>
</feature>
<feature type="compositionally biased region" description="Polar residues" evidence="1">
    <location>
        <begin position="76"/>
        <end position="92"/>
    </location>
</feature>
<accession>A0A8T0X8M1</accession>
<proteinExistence type="predicted"/>
<reference evidence="2 3" key="1">
    <citation type="submission" date="2020-05" db="EMBL/GenBank/DDBJ databases">
        <title>WGS assembly of Panicum virgatum.</title>
        <authorList>
            <person name="Lovell J.T."/>
            <person name="Jenkins J."/>
            <person name="Shu S."/>
            <person name="Juenger T.E."/>
            <person name="Schmutz J."/>
        </authorList>
    </citation>
    <scope>NUCLEOTIDE SEQUENCE [LARGE SCALE GENOMIC DNA]</scope>
    <source>
        <strain evidence="3">cv. AP13</strain>
    </source>
</reference>
<feature type="compositionally biased region" description="Low complexity" evidence="1">
    <location>
        <begin position="20"/>
        <end position="36"/>
    </location>
</feature>
<feature type="compositionally biased region" description="Basic and acidic residues" evidence="1">
    <location>
        <begin position="142"/>
        <end position="156"/>
    </location>
</feature>
<sequence length="285" mass="30126">RSSLAIADAASATPHPRPRPAGASAPPLPPLLFFRLPLHESDRRRGERTARGSRRSRGGRGRGTSRHRHRLGLSEGSGTQLEQRIKQGNSPSPHNPPRWIPIPAAAAPDLTLPSSSAANPLVPKPATKESDEAGGGGEGEFGGDRARSPSETEKTHPASRSAALPSLDPARGRAAETATAAAAAAATGGGRPRRADQMVGGRGAKIRRGSRDYPCGSPSGAAGAAGCRRLDDLLRRVWPLATRERERETDEQTATARKVCRNTRKASRHCRAGSRGPLIKFLIHI</sequence>
<dbReference type="EMBL" id="CM029038">
    <property type="protein sequence ID" value="KAG2653683.1"/>
    <property type="molecule type" value="Genomic_DNA"/>
</dbReference>
<evidence type="ECO:0000256" key="1">
    <source>
        <dbReference type="SAM" id="MobiDB-lite"/>
    </source>
</evidence>
<feature type="region of interest" description="Disordered" evidence="1">
    <location>
        <begin position="1"/>
        <end position="224"/>
    </location>
</feature>
<name>A0A8T0X8M1_PANVG</name>